<feature type="domain" description="Amidohydrolase-related" evidence="9">
    <location>
        <begin position="68"/>
        <end position="432"/>
    </location>
</feature>
<evidence type="ECO:0000256" key="4">
    <source>
        <dbReference type="ARBA" id="ARBA00022723"/>
    </source>
</evidence>
<evidence type="ECO:0000256" key="2">
    <source>
        <dbReference type="ARBA" id="ARBA00006745"/>
    </source>
</evidence>
<comment type="catalytic activity">
    <reaction evidence="8">
        <text>guanine + H2O + H(+) = xanthine + NH4(+)</text>
        <dbReference type="Rhea" id="RHEA:14665"/>
        <dbReference type="ChEBI" id="CHEBI:15377"/>
        <dbReference type="ChEBI" id="CHEBI:15378"/>
        <dbReference type="ChEBI" id="CHEBI:16235"/>
        <dbReference type="ChEBI" id="CHEBI:17712"/>
        <dbReference type="ChEBI" id="CHEBI:28938"/>
        <dbReference type="EC" id="3.5.4.3"/>
    </reaction>
</comment>
<dbReference type="Proteomes" id="UP001524547">
    <property type="component" value="Unassembled WGS sequence"/>
</dbReference>
<dbReference type="InterPro" id="IPR011059">
    <property type="entry name" value="Metal-dep_hydrolase_composite"/>
</dbReference>
<evidence type="ECO:0000256" key="3">
    <source>
        <dbReference type="ARBA" id="ARBA00012781"/>
    </source>
</evidence>
<dbReference type="Gene3D" id="2.30.40.10">
    <property type="entry name" value="Urease, subunit C, domain 1"/>
    <property type="match status" value="1"/>
</dbReference>
<dbReference type="NCBIfam" id="NF006679">
    <property type="entry name" value="PRK09228.1"/>
    <property type="match status" value="1"/>
</dbReference>
<proteinExistence type="inferred from homology"/>
<evidence type="ECO:0000313" key="11">
    <source>
        <dbReference type="Proteomes" id="UP001524547"/>
    </source>
</evidence>
<reference evidence="10 11" key="1">
    <citation type="submission" date="2022-06" db="EMBL/GenBank/DDBJ databases">
        <title>Rhizosaccharibacter gen. nov. sp. nov. KSS12, endophytic bacteria isolated from sugarcane.</title>
        <authorList>
            <person name="Pitiwittayakul N."/>
        </authorList>
    </citation>
    <scope>NUCLEOTIDE SEQUENCE [LARGE SCALE GENOMIC DNA]</scope>
    <source>
        <strain evidence="10 11">KSS12</strain>
    </source>
</reference>
<evidence type="ECO:0000256" key="7">
    <source>
        <dbReference type="NCBIfam" id="TIGR02967"/>
    </source>
</evidence>
<dbReference type="InterPro" id="IPR051607">
    <property type="entry name" value="Metallo-dep_hydrolases"/>
</dbReference>
<evidence type="ECO:0000256" key="6">
    <source>
        <dbReference type="ARBA" id="ARBA00022833"/>
    </source>
</evidence>
<protein>
    <recommendedName>
        <fullName evidence="3 7">Guanine deaminase</fullName>
        <shortName evidence="8">Guanase</shortName>
        <ecNumber evidence="3 7">3.5.4.3</ecNumber>
    </recommendedName>
    <alternativeName>
        <fullName evidence="8">Guanine aminohydrolase</fullName>
    </alternativeName>
</protein>
<dbReference type="Gene3D" id="3.20.20.140">
    <property type="entry name" value="Metal-dependent hydrolases"/>
    <property type="match status" value="1"/>
</dbReference>
<dbReference type="NCBIfam" id="TIGR02967">
    <property type="entry name" value="guan_deamin"/>
    <property type="match status" value="1"/>
</dbReference>
<evidence type="ECO:0000256" key="5">
    <source>
        <dbReference type="ARBA" id="ARBA00022801"/>
    </source>
</evidence>
<comment type="caution">
    <text evidence="10">The sequence shown here is derived from an EMBL/GenBank/DDBJ whole genome shotgun (WGS) entry which is preliminary data.</text>
</comment>
<dbReference type="Pfam" id="PF01979">
    <property type="entry name" value="Amidohydro_1"/>
    <property type="match status" value="1"/>
</dbReference>
<dbReference type="SUPFAM" id="SSF51556">
    <property type="entry name" value="Metallo-dependent hydrolases"/>
    <property type="match status" value="1"/>
</dbReference>
<keyword evidence="5 8" id="KW-0378">Hydrolase</keyword>
<sequence length="454" mass="50085">MTAVALRGQLLSLRTDPFLQPSAECLAHETDGAVLLREGLIEAAGSWDAVRPVLPPGTPVVDYGDALIVPGFVDAHVHYPQLSVIGAFGEELLPWLERYVFPAEARFADPAHAERVAALFLRELLRAGTTTAAVYCTVHPESVDAFFRQSERFDTRMVAGKVLMDRNAPPELRDDVRRGHDDSQALIGRWHGRGRQCYAVTPRFAPSCSPEQLEMAGALLRQHDGLFLQTHLSENRAEVDWVRDLFPDARDYLDVYDRAGLVGPRSVFGHAIHLGERELCRCHEAHAAFAHCPTSNLFLGSGAFDLFRAAADRRRPVRVGLGTDVGAGTSLFQLRTLGEAYKVAHLHNRRLDAVQSLWLATAGGARALHLDHRVGRIEAGLEADLCVLDPRATPLLAFRAAQAETVSDLLFALTTLADERCVRATWVAGRPVYDRDRTVEPFREASVLESETAR</sequence>
<comment type="similarity">
    <text evidence="2 8">Belongs to the metallo-dependent hydrolases superfamily. ATZ/TRZ family.</text>
</comment>
<dbReference type="SUPFAM" id="SSF51338">
    <property type="entry name" value="Composite domain of metallo-dependent hydrolases"/>
    <property type="match status" value="2"/>
</dbReference>
<dbReference type="PANTHER" id="PTHR11271">
    <property type="entry name" value="GUANINE DEAMINASE"/>
    <property type="match status" value="1"/>
</dbReference>
<dbReference type="PANTHER" id="PTHR11271:SF6">
    <property type="entry name" value="GUANINE DEAMINASE"/>
    <property type="match status" value="1"/>
</dbReference>
<accession>A0ABT1VUP2</accession>
<dbReference type="InterPro" id="IPR032466">
    <property type="entry name" value="Metal_Hydrolase"/>
</dbReference>
<comment type="pathway">
    <text evidence="1 8">Purine metabolism; guanine degradation; xanthine from guanine: step 1/1.</text>
</comment>
<dbReference type="RefSeq" id="WP_422918779.1">
    <property type="nucleotide sequence ID" value="NZ_JAMZEJ010000002.1"/>
</dbReference>
<evidence type="ECO:0000259" key="9">
    <source>
        <dbReference type="Pfam" id="PF01979"/>
    </source>
</evidence>
<evidence type="ECO:0000256" key="1">
    <source>
        <dbReference type="ARBA" id="ARBA00004984"/>
    </source>
</evidence>
<evidence type="ECO:0000313" key="10">
    <source>
        <dbReference type="EMBL" id="MCQ8240049.1"/>
    </source>
</evidence>
<keyword evidence="11" id="KW-1185">Reference proteome</keyword>
<dbReference type="EC" id="3.5.4.3" evidence="3 7"/>
<dbReference type="InterPro" id="IPR006680">
    <property type="entry name" value="Amidohydro-rel"/>
</dbReference>
<dbReference type="InterPro" id="IPR014311">
    <property type="entry name" value="Guanine_deaminase"/>
</dbReference>
<comment type="cofactor">
    <cofactor evidence="8">
        <name>Zn(2+)</name>
        <dbReference type="ChEBI" id="CHEBI:29105"/>
    </cofactor>
    <text evidence="8">Binds 1 zinc ion per subunit.</text>
</comment>
<name>A0ABT1VUP2_9PROT</name>
<evidence type="ECO:0000256" key="8">
    <source>
        <dbReference type="RuleBase" id="RU366009"/>
    </source>
</evidence>
<dbReference type="GO" id="GO:0008892">
    <property type="term" value="F:guanine deaminase activity"/>
    <property type="evidence" value="ECO:0007669"/>
    <property type="project" value="UniProtKB-EC"/>
</dbReference>
<keyword evidence="6 8" id="KW-0862">Zinc</keyword>
<organism evidence="10 11">
    <name type="scientific">Rhizosaccharibacter radicis</name>
    <dbReference type="NCBI Taxonomy" id="2782605"/>
    <lineage>
        <taxon>Bacteria</taxon>
        <taxon>Pseudomonadati</taxon>
        <taxon>Pseudomonadota</taxon>
        <taxon>Alphaproteobacteria</taxon>
        <taxon>Acetobacterales</taxon>
        <taxon>Acetobacteraceae</taxon>
        <taxon>Rhizosaccharibacter</taxon>
    </lineage>
</organism>
<dbReference type="EMBL" id="JAMZEJ010000002">
    <property type="protein sequence ID" value="MCQ8240049.1"/>
    <property type="molecule type" value="Genomic_DNA"/>
</dbReference>
<gene>
    <name evidence="10" type="primary">guaD</name>
    <name evidence="10" type="ORF">NFI88_04240</name>
</gene>
<keyword evidence="4 8" id="KW-0479">Metal-binding</keyword>
<comment type="function">
    <text evidence="8">Catalyzes the hydrolytic deamination of guanine, producing xanthine and ammonia.</text>
</comment>